<feature type="non-terminal residue" evidence="1">
    <location>
        <position position="1"/>
    </location>
</feature>
<evidence type="ECO:0000313" key="2">
    <source>
        <dbReference type="Proteomes" id="UP001055439"/>
    </source>
</evidence>
<organism evidence="1 2">
    <name type="scientific">Musa troglodytarum</name>
    <name type="common">fe'i banana</name>
    <dbReference type="NCBI Taxonomy" id="320322"/>
    <lineage>
        <taxon>Eukaryota</taxon>
        <taxon>Viridiplantae</taxon>
        <taxon>Streptophyta</taxon>
        <taxon>Embryophyta</taxon>
        <taxon>Tracheophyta</taxon>
        <taxon>Spermatophyta</taxon>
        <taxon>Magnoliopsida</taxon>
        <taxon>Liliopsida</taxon>
        <taxon>Zingiberales</taxon>
        <taxon>Musaceae</taxon>
        <taxon>Musa</taxon>
    </lineage>
</organism>
<dbReference type="EMBL" id="CP097506">
    <property type="protein sequence ID" value="URD97019.1"/>
    <property type="molecule type" value="Genomic_DNA"/>
</dbReference>
<sequence length="90" mass="9416">FASSARAIGRGQTLGVAAPSGGYLGPFHRPPQLPTPGIRGVTEGALGHLIDDVVVLIEVNDEKLDSIVPDMMPGHSFNHLQGSSHSLPPR</sequence>
<dbReference type="AlphaFoldDB" id="A0A9E7JYI7"/>
<evidence type="ECO:0000313" key="1">
    <source>
        <dbReference type="EMBL" id="URD97019.1"/>
    </source>
</evidence>
<reference evidence="1" key="1">
    <citation type="submission" date="2022-05" db="EMBL/GenBank/DDBJ databases">
        <title>The Musa troglodytarum L. genome provides insights into the mechanism of non-climacteric behaviour and enrichment of carotenoids.</title>
        <authorList>
            <person name="Wang J."/>
        </authorList>
    </citation>
    <scope>NUCLEOTIDE SEQUENCE</scope>
    <source>
        <tissue evidence="1">Leaf</tissue>
    </source>
</reference>
<keyword evidence="2" id="KW-1185">Reference proteome</keyword>
<accession>A0A9E7JYI7</accession>
<gene>
    <name evidence="1" type="ORF">MUK42_36444</name>
</gene>
<protein>
    <submittedName>
        <fullName evidence="1">Uncharacterized protein</fullName>
    </submittedName>
</protein>
<dbReference type="Proteomes" id="UP001055439">
    <property type="component" value="Chromosome 4"/>
</dbReference>
<proteinExistence type="predicted"/>
<name>A0A9E7JYI7_9LILI</name>